<feature type="region of interest" description="Disordered" evidence="1">
    <location>
        <begin position="298"/>
        <end position="323"/>
    </location>
</feature>
<evidence type="ECO:0000256" key="2">
    <source>
        <dbReference type="SAM" id="Phobius"/>
    </source>
</evidence>
<accession>A0A831TGD1</accession>
<protein>
    <submittedName>
        <fullName evidence="3">DUF1385 domain-containing protein</fullName>
    </submittedName>
</protein>
<evidence type="ECO:0000313" key="3">
    <source>
        <dbReference type="EMBL" id="HEG91565.1"/>
    </source>
</evidence>
<organism evidence="3">
    <name type="scientific">Thermorudis peleae</name>
    <dbReference type="NCBI Taxonomy" id="1382356"/>
    <lineage>
        <taxon>Bacteria</taxon>
        <taxon>Pseudomonadati</taxon>
        <taxon>Thermomicrobiota</taxon>
        <taxon>Thermomicrobia</taxon>
        <taxon>Thermomicrobia incertae sedis</taxon>
        <taxon>Thermorudis</taxon>
    </lineage>
</organism>
<dbReference type="Pfam" id="PF07136">
    <property type="entry name" value="DUF1385"/>
    <property type="match status" value="1"/>
</dbReference>
<dbReference type="InterPro" id="IPR010787">
    <property type="entry name" value="DUF1385"/>
</dbReference>
<gene>
    <name evidence="3" type="ORF">ENP34_09000</name>
</gene>
<dbReference type="EMBL" id="DSIY01000210">
    <property type="protein sequence ID" value="HEG91565.1"/>
    <property type="molecule type" value="Genomic_DNA"/>
</dbReference>
<feature type="transmembrane region" description="Helical" evidence="2">
    <location>
        <begin position="226"/>
        <end position="247"/>
    </location>
</feature>
<feature type="compositionally biased region" description="Polar residues" evidence="1">
    <location>
        <begin position="314"/>
        <end position="323"/>
    </location>
</feature>
<evidence type="ECO:0000256" key="1">
    <source>
        <dbReference type="SAM" id="MobiDB-lite"/>
    </source>
</evidence>
<dbReference type="PANTHER" id="PTHR42867">
    <property type="entry name" value="MEMBRANE PROTEIN-RELATED"/>
    <property type="match status" value="1"/>
</dbReference>
<keyword evidence="2" id="KW-0472">Membrane</keyword>
<sequence>MAEQRVYGGQAVLEGVMMRGRRDMAVAVRLPSGEIAVWHESLSPATLAQRMRSIPLVRGVFVLWDTLVLGMRALVFSANVSLVAEQPSAEGRSAPGQATSLLWLTVAVSLLFSIGLFFVAPLAVVSLADRWIASDVLSNLAEGMIRLAVLIGYLGLIGQMSDIRRVFGYHGAEHKAINAYEAQQLLTVETVRHHSLLHPRCGTGFILIVVLISILVFALLGRPPLVWRVLSRILLVPVIAALAYEFIRWTAAHYRYRVVRFVTWLSLALQRLTTREPDDGMLEVAIVALRRVLAAEGRDAAGPEPGSPVVPVDQSGQPLVTAS</sequence>
<keyword evidence="2" id="KW-1133">Transmembrane helix</keyword>
<feature type="transmembrane region" description="Helical" evidence="2">
    <location>
        <begin position="201"/>
        <end position="220"/>
    </location>
</feature>
<proteinExistence type="predicted"/>
<dbReference type="AlphaFoldDB" id="A0A831TGD1"/>
<feature type="transmembrane region" description="Helical" evidence="2">
    <location>
        <begin position="61"/>
        <end position="80"/>
    </location>
</feature>
<dbReference type="PANTHER" id="PTHR42867:SF1">
    <property type="entry name" value="MEMBRANE PROTEIN-RELATED"/>
    <property type="match status" value="1"/>
</dbReference>
<name>A0A831TGD1_9BACT</name>
<reference evidence="3" key="1">
    <citation type="journal article" date="2020" name="mSystems">
        <title>Genome- and Community-Level Interaction Insights into Carbon Utilization and Element Cycling Functions of Hydrothermarchaeota in Hydrothermal Sediment.</title>
        <authorList>
            <person name="Zhou Z."/>
            <person name="Liu Y."/>
            <person name="Xu W."/>
            <person name="Pan J."/>
            <person name="Luo Z.H."/>
            <person name="Li M."/>
        </authorList>
    </citation>
    <scope>NUCLEOTIDE SEQUENCE [LARGE SCALE GENOMIC DNA]</scope>
    <source>
        <strain evidence="3">SpSt-210</strain>
    </source>
</reference>
<feature type="transmembrane region" description="Helical" evidence="2">
    <location>
        <begin position="101"/>
        <end position="124"/>
    </location>
</feature>
<keyword evidence="2" id="KW-0812">Transmembrane</keyword>
<comment type="caution">
    <text evidence="3">The sequence shown here is derived from an EMBL/GenBank/DDBJ whole genome shotgun (WGS) entry which is preliminary data.</text>
</comment>